<evidence type="ECO:0000256" key="6">
    <source>
        <dbReference type="ARBA" id="ARBA00022692"/>
    </source>
</evidence>
<dbReference type="SUPFAM" id="SSF74653">
    <property type="entry name" value="TolA/TonB C-terminal domain"/>
    <property type="match status" value="2"/>
</dbReference>
<sequence length="364" mass="39676">MKKINLLSQFAAAALFGFATLATAPAALAQSTENPYTYVEQMPSFTGGDNEMLRFLGENIRYPEDAKQAGVEGLVVLSFVVEQDGSLTDVKLVKSLTPSTDAEAIRVVKLMNGQWQPGKQGGKPVPVRYTLPIRYAVKKENSSAGRQPQFKGGQEALLRTISQNLKMPQEAKKEHLSARVVVKFTVEKDGSVSDIRLEHTKLKKTVGPGSELDYMDASTFNLQNKTILAKLAEAAAEAVKTTSGQWQPATRNGAPVAAEMYLPVQFSGSAVEGLGETRNSSHTRQESPTQAANAKELNPESVVPPFKLDQRPAFKGGEMPPRSSLPKTSATPTHRWKETLPLPLLFMKTAAPENRRLAQAWARC</sequence>
<dbReference type="RefSeq" id="WP_025607514.1">
    <property type="nucleotide sequence ID" value="NZ_CP021235.1"/>
</dbReference>
<evidence type="ECO:0000256" key="7">
    <source>
        <dbReference type="ARBA" id="ARBA00022927"/>
    </source>
</evidence>
<keyword evidence="14" id="KW-1185">Reference proteome</keyword>
<dbReference type="STRING" id="709015.GCA_000472485_02465"/>
<feature type="compositionally biased region" description="Polar residues" evidence="10">
    <location>
        <begin position="277"/>
        <end position="292"/>
    </location>
</feature>
<comment type="subcellular location">
    <subcellularLocation>
        <location evidence="1">Cell inner membrane</location>
        <topology evidence="1">Single-pass membrane protein</topology>
        <orientation evidence="1">Periplasmic side</orientation>
    </subcellularLocation>
</comment>
<keyword evidence="11" id="KW-0732">Signal</keyword>
<evidence type="ECO:0000256" key="1">
    <source>
        <dbReference type="ARBA" id="ARBA00004383"/>
    </source>
</evidence>
<evidence type="ECO:0000256" key="8">
    <source>
        <dbReference type="ARBA" id="ARBA00022989"/>
    </source>
</evidence>
<dbReference type="Gene3D" id="3.30.1150.10">
    <property type="match status" value="2"/>
</dbReference>
<dbReference type="EMBL" id="CP021235">
    <property type="protein sequence ID" value="ARS36124.1"/>
    <property type="molecule type" value="Genomic_DNA"/>
</dbReference>
<evidence type="ECO:0000313" key="14">
    <source>
        <dbReference type="Proteomes" id="UP000266292"/>
    </source>
</evidence>
<dbReference type="InterPro" id="IPR037682">
    <property type="entry name" value="TonB_C"/>
</dbReference>
<organism evidence="13 14">
    <name type="scientific">Pontibacter actiniarum</name>
    <dbReference type="NCBI Taxonomy" id="323450"/>
    <lineage>
        <taxon>Bacteria</taxon>
        <taxon>Pseudomonadati</taxon>
        <taxon>Bacteroidota</taxon>
        <taxon>Cytophagia</taxon>
        <taxon>Cytophagales</taxon>
        <taxon>Hymenobacteraceae</taxon>
        <taxon>Pontibacter</taxon>
    </lineage>
</organism>
<evidence type="ECO:0000256" key="5">
    <source>
        <dbReference type="ARBA" id="ARBA00022519"/>
    </source>
</evidence>
<dbReference type="PROSITE" id="PS52015">
    <property type="entry name" value="TONB_CTD"/>
    <property type="match status" value="1"/>
</dbReference>
<keyword evidence="7" id="KW-0653">Protein transport</keyword>
<proteinExistence type="inferred from homology"/>
<evidence type="ECO:0000313" key="13">
    <source>
        <dbReference type="EMBL" id="ARS36124.1"/>
    </source>
</evidence>
<keyword evidence="6" id="KW-0812">Transmembrane</keyword>
<keyword evidence="8" id="KW-1133">Transmembrane helix</keyword>
<evidence type="ECO:0000256" key="11">
    <source>
        <dbReference type="SAM" id="SignalP"/>
    </source>
</evidence>
<feature type="chain" id="PRO_5010995427" description="TonB C-terminal domain-containing protein" evidence="11">
    <location>
        <begin position="30"/>
        <end position="364"/>
    </location>
</feature>
<dbReference type="InterPro" id="IPR006260">
    <property type="entry name" value="TonB/TolA_C"/>
</dbReference>
<evidence type="ECO:0000259" key="12">
    <source>
        <dbReference type="PROSITE" id="PS52015"/>
    </source>
</evidence>
<keyword evidence="9" id="KW-0472">Membrane</keyword>
<dbReference type="GO" id="GO:0015031">
    <property type="term" value="P:protein transport"/>
    <property type="evidence" value="ECO:0007669"/>
    <property type="project" value="UniProtKB-KW"/>
</dbReference>
<dbReference type="GO" id="GO:0098797">
    <property type="term" value="C:plasma membrane protein complex"/>
    <property type="evidence" value="ECO:0007669"/>
    <property type="project" value="TreeGrafter"/>
</dbReference>
<comment type="similarity">
    <text evidence="2">Belongs to the TonB family.</text>
</comment>
<evidence type="ECO:0000256" key="2">
    <source>
        <dbReference type="ARBA" id="ARBA00006555"/>
    </source>
</evidence>
<dbReference type="KEGG" id="pact:CA264_12170"/>
<dbReference type="InterPro" id="IPR051045">
    <property type="entry name" value="TonB-dependent_transducer"/>
</dbReference>
<dbReference type="AlphaFoldDB" id="A0A1X9YTI7"/>
<accession>A0A1X9YTI7</accession>
<evidence type="ECO:0000256" key="4">
    <source>
        <dbReference type="ARBA" id="ARBA00022475"/>
    </source>
</evidence>
<evidence type="ECO:0000256" key="10">
    <source>
        <dbReference type="SAM" id="MobiDB-lite"/>
    </source>
</evidence>
<keyword evidence="4" id="KW-1003">Cell membrane</keyword>
<evidence type="ECO:0000256" key="9">
    <source>
        <dbReference type="ARBA" id="ARBA00023136"/>
    </source>
</evidence>
<name>A0A1X9YTI7_9BACT</name>
<dbReference type="Proteomes" id="UP000266292">
    <property type="component" value="Chromosome"/>
</dbReference>
<feature type="domain" description="TonB C-terminal" evidence="12">
    <location>
        <begin position="47"/>
        <end position="144"/>
    </location>
</feature>
<dbReference type="GO" id="GO:0031992">
    <property type="term" value="F:energy transducer activity"/>
    <property type="evidence" value="ECO:0007669"/>
    <property type="project" value="TreeGrafter"/>
</dbReference>
<protein>
    <recommendedName>
        <fullName evidence="12">TonB C-terminal domain-containing protein</fullName>
    </recommendedName>
</protein>
<dbReference type="OrthoDB" id="1039448at2"/>
<dbReference type="PANTHER" id="PTHR33446:SF2">
    <property type="entry name" value="PROTEIN TONB"/>
    <property type="match status" value="1"/>
</dbReference>
<reference evidence="14" key="1">
    <citation type="submission" date="2017-05" db="EMBL/GenBank/DDBJ databases">
        <authorList>
            <person name="Ray J."/>
            <person name="Price M."/>
            <person name="Deutschbauer A."/>
        </authorList>
    </citation>
    <scope>NUCLEOTIDE SEQUENCE [LARGE SCALE GENOMIC DNA]</scope>
    <source>
        <strain evidence="14">DSM 19842</strain>
    </source>
</reference>
<dbReference type="Pfam" id="PF03544">
    <property type="entry name" value="TonB_C"/>
    <property type="match status" value="1"/>
</dbReference>
<keyword evidence="3" id="KW-0813">Transport</keyword>
<evidence type="ECO:0000256" key="3">
    <source>
        <dbReference type="ARBA" id="ARBA00022448"/>
    </source>
</evidence>
<keyword evidence="5" id="KW-0997">Cell inner membrane</keyword>
<dbReference type="GO" id="GO:0055085">
    <property type="term" value="P:transmembrane transport"/>
    <property type="evidence" value="ECO:0007669"/>
    <property type="project" value="InterPro"/>
</dbReference>
<dbReference type="PANTHER" id="PTHR33446">
    <property type="entry name" value="PROTEIN TONB-RELATED"/>
    <property type="match status" value="1"/>
</dbReference>
<feature type="signal peptide" evidence="11">
    <location>
        <begin position="1"/>
        <end position="29"/>
    </location>
</feature>
<dbReference type="NCBIfam" id="TIGR01352">
    <property type="entry name" value="tonB_Cterm"/>
    <property type="match status" value="1"/>
</dbReference>
<feature type="region of interest" description="Disordered" evidence="10">
    <location>
        <begin position="273"/>
        <end position="336"/>
    </location>
</feature>
<gene>
    <name evidence="13" type="ORF">CA264_12170</name>
</gene>